<keyword evidence="5" id="KW-0418">Kinase</keyword>
<dbReference type="OrthoDB" id="9809908at2"/>
<feature type="transmembrane region" description="Helical" evidence="2">
    <location>
        <begin position="78"/>
        <end position="102"/>
    </location>
</feature>
<sequence>MKTKSSLKNIFFTILVVIGVNTTQIYTLYQTRKFGSINFFAIEDHVFGLFTCLLALISSYLSWQIISKKQFKNTQRITLSFVLSLLVFAVFTSIFFICYRYLVHGLSTSTWLLIGNIAFGITTYHLYTCGFTLIYLYFNDSKKLEIDIARLEREKEIFKSKMLQKNLEPHFLFNNLSVLSNLSHKNPEDLENFIDDFSGVYRYFLDHYEQEIVPLSEELEFTKRYRNLIEKRFNNAYKVVTNINDTTGFILPCTLQLGIENAIKHNKASEENPLIIELYRNENTIFIKNKLNTIQQLNSSKLGNQYLKKHYKLMFNLDVIFTKTENEYCVAIPLIY</sequence>
<dbReference type="GO" id="GO:0016020">
    <property type="term" value="C:membrane"/>
    <property type="evidence" value="ECO:0007669"/>
    <property type="project" value="InterPro"/>
</dbReference>
<dbReference type="Proteomes" id="UP000254518">
    <property type="component" value="Unassembled WGS sequence"/>
</dbReference>
<dbReference type="Proteomes" id="UP000321392">
    <property type="component" value="Unassembled WGS sequence"/>
</dbReference>
<dbReference type="PANTHER" id="PTHR34220">
    <property type="entry name" value="SENSOR HISTIDINE KINASE YPDA"/>
    <property type="match status" value="1"/>
</dbReference>
<evidence type="ECO:0000256" key="1">
    <source>
        <dbReference type="SAM" id="Coils"/>
    </source>
</evidence>
<dbReference type="EMBL" id="VLKX01000016">
    <property type="protein sequence ID" value="TWI44626.1"/>
    <property type="molecule type" value="Genomic_DNA"/>
</dbReference>
<keyword evidence="2" id="KW-1133">Transmembrane helix</keyword>
<dbReference type="PANTHER" id="PTHR34220:SF7">
    <property type="entry name" value="SENSOR HISTIDINE KINASE YPDA"/>
    <property type="match status" value="1"/>
</dbReference>
<accession>A0A562PKR3</accession>
<evidence type="ECO:0000313" key="6">
    <source>
        <dbReference type="Proteomes" id="UP000254518"/>
    </source>
</evidence>
<dbReference type="Pfam" id="PF06580">
    <property type="entry name" value="His_kinase"/>
    <property type="match status" value="1"/>
</dbReference>
<keyword evidence="1" id="KW-0175">Coiled coil</keyword>
<dbReference type="InterPro" id="IPR050640">
    <property type="entry name" value="Bact_2-comp_sensor_kinase"/>
</dbReference>
<dbReference type="EMBL" id="QQBA01000017">
    <property type="protein sequence ID" value="RDI50343.1"/>
    <property type="molecule type" value="Genomic_DNA"/>
</dbReference>
<evidence type="ECO:0000313" key="7">
    <source>
        <dbReference type="Proteomes" id="UP000321392"/>
    </source>
</evidence>
<feature type="domain" description="Signal transduction histidine kinase internal region" evidence="3">
    <location>
        <begin position="160"/>
        <end position="235"/>
    </location>
</feature>
<evidence type="ECO:0000259" key="3">
    <source>
        <dbReference type="Pfam" id="PF06580"/>
    </source>
</evidence>
<dbReference type="AlphaFoldDB" id="A0A562PKR3"/>
<keyword evidence="2" id="KW-0812">Transmembrane</keyword>
<dbReference type="InterPro" id="IPR010559">
    <property type="entry name" value="Sig_transdc_His_kin_internal"/>
</dbReference>
<feature type="coiled-coil region" evidence="1">
    <location>
        <begin position="141"/>
        <end position="168"/>
    </location>
</feature>
<evidence type="ECO:0000313" key="4">
    <source>
        <dbReference type="EMBL" id="RDI50343.1"/>
    </source>
</evidence>
<proteinExistence type="predicted"/>
<evidence type="ECO:0000256" key="2">
    <source>
        <dbReference type="SAM" id="Phobius"/>
    </source>
</evidence>
<organism evidence="5 7">
    <name type="scientific">Flavobacterium glaciei</name>
    <dbReference type="NCBI Taxonomy" id="386300"/>
    <lineage>
        <taxon>Bacteria</taxon>
        <taxon>Pseudomonadati</taxon>
        <taxon>Bacteroidota</taxon>
        <taxon>Flavobacteriia</taxon>
        <taxon>Flavobacteriales</taxon>
        <taxon>Flavobacteriaceae</taxon>
        <taxon>Flavobacterium</taxon>
    </lineage>
</organism>
<feature type="transmembrane region" description="Helical" evidence="2">
    <location>
        <begin position="46"/>
        <end position="66"/>
    </location>
</feature>
<dbReference type="GO" id="GO:0000155">
    <property type="term" value="F:phosphorelay sensor kinase activity"/>
    <property type="evidence" value="ECO:0007669"/>
    <property type="project" value="InterPro"/>
</dbReference>
<feature type="transmembrane region" description="Helical" evidence="2">
    <location>
        <begin position="114"/>
        <end position="138"/>
    </location>
</feature>
<name>A0A562PKR3_9FLAO</name>
<protein>
    <submittedName>
        <fullName evidence="5">Histidine kinase</fullName>
    </submittedName>
</protein>
<evidence type="ECO:0000313" key="5">
    <source>
        <dbReference type="EMBL" id="TWI44626.1"/>
    </source>
</evidence>
<keyword evidence="6" id="KW-1185">Reference proteome</keyword>
<keyword evidence="2" id="KW-0472">Membrane</keyword>
<reference evidence="4 6" key="2">
    <citation type="submission" date="2018-07" db="EMBL/GenBank/DDBJ databases">
        <title>Genomic Encyclopedia of Type Strains, Phase IV (KMG-IV): sequencing the most valuable type-strain genomes for metagenomic binning, comparative biology and taxonomic classification.</title>
        <authorList>
            <person name="Goeker M."/>
        </authorList>
    </citation>
    <scope>NUCLEOTIDE SEQUENCE [LARGE SCALE GENOMIC DNA]</scope>
    <source>
        <strain evidence="4 6">DSM 19728</strain>
    </source>
</reference>
<reference evidence="5 7" key="1">
    <citation type="journal article" date="2015" name="Stand. Genomic Sci.">
        <title>Genomic Encyclopedia of Bacterial and Archaeal Type Strains, Phase III: the genomes of soil and plant-associated and newly described type strains.</title>
        <authorList>
            <person name="Whitman W.B."/>
            <person name="Woyke T."/>
            <person name="Klenk H.P."/>
            <person name="Zhou Y."/>
            <person name="Lilburn T.G."/>
            <person name="Beck B.J."/>
            <person name="De Vos P."/>
            <person name="Vandamme P."/>
            <person name="Eisen J.A."/>
            <person name="Garrity G."/>
            <person name="Hugenholtz P."/>
            <person name="Kyrpides N.C."/>
        </authorList>
    </citation>
    <scope>NUCLEOTIDE SEQUENCE [LARGE SCALE GENOMIC DNA]</scope>
    <source>
        <strain evidence="5 7">CGMCC 1.5380</strain>
    </source>
</reference>
<keyword evidence="5" id="KW-0808">Transferase</keyword>
<dbReference type="RefSeq" id="WP_114755154.1">
    <property type="nucleotide sequence ID" value="NZ_QQBA01000017.1"/>
</dbReference>
<comment type="caution">
    <text evidence="5">The sequence shown here is derived from an EMBL/GenBank/DDBJ whole genome shotgun (WGS) entry which is preliminary data.</text>
</comment>
<gene>
    <name evidence="4" type="ORF">DFR66_1173</name>
    <name evidence="5" type="ORF">IQ02_02515</name>
</gene>
<reference evidence="5" key="3">
    <citation type="submission" date="2019-07" db="EMBL/GenBank/DDBJ databases">
        <authorList>
            <person name="Whitman W."/>
            <person name="Huntemann M."/>
            <person name="Clum A."/>
            <person name="Pillay M."/>
            <person name="Palaniappan K."/>
            <person name="Varghese N."/>
            <person name="Mikhailova N."/>
            <person name="Stamatis D."/>
            <person name="Reddy T."/>
            <person name="Daum C."/>
            <person name="Shapiro N."/>
            <person name="Ivanova N."/>
            <person name="Kyrpides N."/>
            <person name="Woyke T."/>
        </authorList>
    </citation>
    <scope>NUCLEOTIDE SEQUENCE</scope>
    <source>
        <strain evidence="5">CGMCC 1.5380</strain>
    </source>
</reference>